<feature type="transmembrane region" description="Helical" evidence="1">
    <location>
        <begin position="159"/>
        <end position="178"/>
    </location>
</feature>
<evidence type="ECO:0000256" key="1">
    <source>
        <dbReference type="SAM" id="Phobius"/>
    </source>
</evidence>
<feature type="transmembrane region" description="Helical" evidence="1">
    <location>
        <begin position="22"/>
        <end position="44"/>
    </location>
</feature>
<comment type="caution">
    <text evidence="2">The sequence shown here is derived from an EMBL/GenBank/DDBJ whole genome shotgun (WGS) entry which is preliminary data.</text>
</comment>
<dbReference type="RefSeq" id="WP_160732974.1">
    <property type="nucleotide sequence ID" value="NZ_WTYO01000002.1"/>
</dbReference>
<feature type="transmembrane region" description="Helical" evidence="1">
    <location>
        <begin position="64"/>
        <end position="86"/>
    </location>
</feature>
<keyword evidence="3" id="KW-1185">Reference proteome</keyword>
<evidence type="ECO:0000313" key="2">
    <source>
        <dbReference type="EMBL" id="MXO68331.1"/>
    </source>
</evidence>
<feature type="transmembrane region" description="Helical" evidence="1">
    <location>
        <begin position="190"/>
        <end position="208"/>
    </location>
</feature>
<protein>
    <recommendedName>
        <fullName evidence="4">Metal-dependent hydrolase</fullName>
    </recommendedName>
</protein>
<accession>A0ABW9UWK3</accession>
<reference evidence="2 3" key="1">
    <citation type="submission" date="2019-12" db="EMBL/GenBank/DDBJ databases">
        <title>Genomic-based taxomic classification of the family Erythrobacteraceae.</title>
        <authorList>
            <person name="Xu L."/>
        </authorList>
    </citation>
    <scope>NUCLEOTIDE SEQUENCE [LARGE SCALE GENOMIC DNA]</scope>
    <source>
        <strain evidence="2 3">H32</strain>
    </source>
</reference>
<gene>
    <name evidence="2" type="ORF">GRI72_05760</name>
</gene>
<name>A0ABW9UWK3_9SPHN</name>
<proteinExistence type="predicted"/>
<evidence type="ECO:0008006" key="4">
    <source>
        <dbReference type="Google" id="ProtNLM"/>
    </source>
</evidence>
<evidence type="ECO:0000313" key="3">
    <source>
        <dbReference type="Proteomes" id="UP000444401"/>
    </source>
</evidence>
<keyword evidence="1" id="KW-1133">Transmembrane helix</keyword>
<keyword evidence="1" id="KW-0472">Membrane</keyword>
<keyword evidence="1" id="KW-0812">Transmembrane</keyword>
<feature type="transmembrane region" description="Helical" evidence="1">
    <location>
        <begin position="135"/>
        <end position="152"/>
    </location>
</feature>
<dbReference type="Proteomes" id="UP000444401">
    <property type="component" value="Unassembled WGS sequence"/>
</dbReference>
<sequence length="226" mass="24458">MFIGHWSAAFLAGAASRRAPKLGVLFVAAQLVDWGFFALAAFGIEKLRITPGATAMNPLDLYHMPYTHSLAGTAAWALAFVAVLLAWRRDLPAALVGGAVVLSHWFLDLLVHRPDLTLAGGERKLGLGLWDRPEIAIPLELAPTLGAFAFYLRRTRGPAGPPLVLLAVLLAMQLANWIGPQPESAGPGLYLLALASFALATWIAWWVGDTRWHRREIGLGVATARR</sequence>
<organism evidence="2 3">
    <name type="scientific">Pelagerythrobacter marinus</name>
    <dbReference type="NCBI Taxonomy" id="538382"/>
    <lineage>
        <taxon>Bacteria</taxon>
        <taxon>Pseudomonadati</taxon>
        <taxon>Pseudomonadota</taxon>
        <taxon>Alphaproteobacteria</taxon>
        <taxon>Sphingomonadales</taxon>
        <taxon>Erythrobacteraceae</taxon>
        <taxon>Pelagerythrobacter</taxon>
    </lineage>
</organism>
<feature type="transmembrane region" description="Helical" evidence="1">
    <location>
        <begin position="93"/>
        <end position="111"/>
    </location>
</feature>
<dbReference type="EMBL" id="WTYO01000002">
    <property type="protein sequence ID" value="MXO68331.1"/>
    <property type="molecule type" value="Genomic_DNA"/>
</dbReference>